<dbReference type="OrthoDB" id="4578209at2"/>
<evidence type="ECO:0000313" key="2">
    <source>
        <dbReference type="Proteomes" id="UP000002484"/>
    </source>
</evidence>
<dbReference type="STRING" id="298654.FraEuI1c_6955"/>
<proteinExistence type="predicted"/>
<dbReference type="HOGENOM" id="CLU_519387_0_0_11"/>
<gene>
    <name evidence="1" type="ordered locus">FraEuI1c_6955</name>
</gene>
<dbReference type="AlphaFoldDB" id="E3IVZ5"/>
<dbReference type="RefSeq" id="WP_013428034.1">
    <property type="nucleotide sequence ID" value="NC_014666.1"/>
</dbReference>
<dbReference type="EMBL" id="CP002299">
    <property type="protein sequence ID" value="ADP84923.1"/>
    <property type="molecule type" value="Genomic_DNA"/>
</dbReference>
<accession>E3IVZ5</accession>
<dbReference type="KEGG" id="fri:FraEuI1c_6955"/>
<dbReference type="InParanoid" id="E3IVZ5"/>
<dbReference type="Proteomes" id="UP000002484">
    <property type="component" value="Chromosome"/>
</dbReference>
<reference evidence="1 2" key="1">
    <citation type="submission" date="2010-10" db="EMBL/GenBank/DDBJ databases">
        <title>Complete sequence of Frankia sp. EuI1c.</title>
        <authorList>
            <consortium name="US DOE Joint Genome Institute"/>
            <person name="Lucas S."/>
            <person name="Copeland A."/>
            <person name="Lapidus A."/>
            <person name="Cheng J.-F."/>
            <person name="Bruce D."/>
            <person name="Goodwin L."/>
            <person name="Pitluck S."/>
            <person name="Chertkov O."/>
            <person name="Detter J.C."/>
            <person name="Han C."/>
            <person name="Tapia R."/>
            <person name="Land M."/>
            <person name="Hauser L."/>
            <person name="Jeffries C."/>
            <person name="Kyrpides N."/>
            <person name="Ivanova N."/>
            <person name="Mikhailova N."/>
            <person name="Beauchemin N."/>
            <person name="Sen A."/>
            <person name="Sur S.A."/>
            <person name="Gtari M."/>
            <person name="Wall L."/>
            <person name="Tisa L."/>
            <person name="Woyke T."/>
        </authorList>
    </citation>
    <scope>NUCLEOTIDE SEQUENCE [LARGE SCALE GENOMIC DNA]</scope>
    <source>
        <strain evidence="2">DSM 45817 / CECT 9037 / EuI1c</strain>
    </source>
</reference>
<organism evidence="1 2">
    <name type="scientific">Pseudofrankia inefficax (strain DSM 45817 / CECT 9037 / DDB 130130 / EuI1c)</name>
    <name type="common">Frankia inefficax</name>
    <dbReference type="NCBI Taxonomy" id="298654"/>
    <lineage>
        <taxon>Bacteria</taxon>
        <taxon>Bacillati</taxon>
        <taxon>Actinomycetota</taxon>
        <taxon>Actinomycetes</taxon>
        <taxon>Frankiales</taxon>
        <taxon>Frankiaceae</taxon>
        <taxon>Pseudofrankia</taxon>
    </lineage>
</organism>
<name>E3IVZ5_PSEI1</name>
<keyword evidence="2" id="KW-1185">Reference proteome</keyword>
<sequence>MSRVAAVNGRYQRAAALAKGSAELIAIVDPAGARVDAAVRSVTLLSHEDRSGLWDDLVGPARALRWRALTQPQPIALNSAVRDAAEAVIGEAGKLTFAVGGNDQRLLGLLTQAARDLAGQDPAVGEVLLASIAEVGADACVVIAASNGAASGLGRWLGPFGIAVHTVSEMIRGGSSFEQAYAIGPPRFIPRPLLTAPMTDEVAFLIPDWFKDQSVPLSPLAEHAAGALNIKIRRRLVGVNPTDPDPPAAPEVAEELLLPQPVWSRTTGPRRQPGLDEVEARKVLLSGGYSIMLDDGDRIRAVDPEKPGGERVVMVDVNAVKEGTYLLLRAGLTERQTLYDAALGLMGSRASSARTSQARWKGALQARLDQHGVAAVERDLAAIGVSARSRVRAWPDPLLIRPMYDHDFELLLQWLRLPVHPTFDLATDLSRRRAQASADVGSELEAAVGRADMAVLHREGHLRLDAAAHGFRGVVATRVLAASPEVEIVHRNNARLLTRDRGVQWLE</sequence>
<evidence type="ECO:0000313" key="1">
    <source>
        <dbReference type="EMBL" id="ADP84923.1"/>
    </source>
</evidence>
<protein>
    <submittedName>
        <fullName evidence="1">Uncharacterized protein</fullName>
    </submittedName>
</protein>
<dbReference type="eggNOG" id="ENOG5033GGT">
    <property type="taxonomic scope" value="Bacteria"/>
</dbReference>